<dbReference type="EMBL" id="JAVFKY010000006">
    <property type="protein sequence ID" value="KAK5574803.1"/>
    <property type="molecule type" value="Genomic_DNA"/>
</dbReference>
<comment type="caution">
    <text evidence="1">The sequence shown here is derived from an EMBL/GenBank/DDBJ whole genome shotgun (WGS) entry which is preliminary data.</text>
</comment>
<dbReference type="InterPro" id="IPR012334">
    <property type="entry name" value="Pectin_lyas_fold"/>
</dbReference>
<keyword evidence="2" id="KW-1185">Reference proteome</keyword>
<protein>
    <recommendedName>
        <fullName evidence="3">Pectate lyase superfamily protein domain-containing protein</fullName>
    </recommendedName>
</protein>
<dbReference type="Proteomes" id="UP001344447">
    <property type="component" value="Unassembled WGS sequence"/>
</dbReference>
<organism evidence="1 2">
    <name type="scientific">Dictyostelium firmibasis</name>
    <dbReference type="NCBI Taxonomy" id="79012"/>
    <lineage>
        <taxon>Eukaryota</taxon>
        <taxon>Amoebozoa</taxon>
        <taxon>Evosea</taxon>
        <taxon>Eumycetozoa</taxon>
        <taxon>Dictyostelia</taxon>
        <taxon>Dictyosteliales</taxon>
        <taxon>Dictyosteliaceae</taxon>
        <taxon>Dictyostelium</taxon>
    </lineage>
</organism>
<gene>
    <name evidence="1" type="ORF">RB653_010057</name>
</gene>
<dbReference type="AlphaFoldDB" id="A0AAN7U0G8"/>
<evidence type="ECO:0000313" key="2">
    <source>
        <dbReference type="Proteomes" id="UP001344447"/>
    </source>
</evidence>
<sequence length="568" mass="62134">MSVIVNSIADLKTYEPTSTVTIVYVKAFTINTNIGGGDFYYDSSDTTTATDNATIIVTTGGKRWKKVISDFNDLNVTHFGALKDGVTDCSAACIAMHNWSVKYAPRLGIRFPAGTFKINSIDLSSSSIANFRMTGSTVAYGYLPGTTLISDQGSGMMVKVKARWTEITNLIVYGETDKTANTKGFYQNIEIEGEFIRISNMNFKNMGGICISMVDTLDTKIDQFYVTKCTGGVIYGTWSGSVTGAWDHSTAVELSNFNIQQCTGTTPIFDLQRCTQSIIRNGWIEHSDTPGDLSNGQWVIEALSMEDCINPLNLTFCRYILTQKNLQGTSSLLTNDSTKSTWLSIWENGSTEIENYGIRTTGSMNYGQLTSEFRFSNSSASPQWIRLGEVFIPSDGDTLNIRIIGTLGFSSISNSHDVASGRHGNGEALLRIQKKSPGIQMSWEGNGACPITDVMYVPATNKTNCTIYIKVGPYVMNTIALLESSSRDRYYAGVCFRWMYDGTKLDEPSVTSLEGIVAALPQASWNAGKNGIAIGSDGYFGITTVPFTDSQLPIYINGTLYKIALVKQ</sequence>
<evidence type="ECO:0000313" key="1">
    <source>
        <dbReference type="EMBL" id="KAK5574803.1"/>
    </source>
</evidence>
<dbReference type="Gene3D" id="2.160.20.10">
    <property type="entry name" value="Single-stranded right-handed beta-helix, Pectin lyase-like"/>
    <property type="match status" value="1"/>
</dbReference>
<dbReference type="SUPFAM" id="SSF51126">
    <property type="entry name" value="Pectin lyase-like"/>
    <property type="match status" value="1"/>
</dbReference>
<accession>A0AAN7U0G8</accession>
<proteinExistence type="predicted"/>
<dbReference type="InterPro" id="IPR011050">
    <property type="entry name" value="Pectin_lyase_fold/virulence"/>
</dbReference>
<name>A0AAN7U0G8_9MYCE</name>
<evidence type="ECO:0008006" key="3">
    <source>
        <dbReference type="Google" id="ProtNLM"/>
    </source>
</evidence>
<reference evidence="1 2" key="1">
    <citation type="submission" date="2023-11" db="EMBL/GenBank/DDBJ databases">
        <title>Dfirmibasis_genome.</title>
        <authorList>
            <person name="Edelbroek B."/>
            <person name="Kjellin J."/>
            <person name="Jerlstrom-Hultqvist J."/>
            <person name="Soderbom F."/>
        </authorList>
    </citation>
    <scope>NUCLEOTIDE SEQUENCE [LARGE SCALE GENOMIC DNA]</scope>
    <source>
        <strain evidence="1 2">TNS-C-14</strain>
    </source>
</reference>